<dbReference type="InterPro" id="IPR004474">
    <property type="entry name" value="LytR_CpsA_psr"/>
</dbReference>
<gene>
    <name evidence="4" type="ORF">RM590_20550</name>
</gene>
<comment type="caution">
    <text evidence="4">The sequence shown here is derived from an EMBL/GenBank/DDBJ whole genome shotgun (WGS) entry which is preliminary data.</text>
</comment>
<evidence type="ECO:0000256" key="1">
    <source>
        <dbReference type="ARBA" id="ARBA00006068"/>
    </source>
</evidence>
<accession>A0ABU2MTW9</accession>
<keyword evidence="5" id="KW-1185">Reference proteome</keyword>
<keyword evidence="2" id="KW-0472">Membrane</keyword>
<dbReference type="Gene3D" id="3.40.630.190">
    <property type="entry name" value="LCP protein"/>
    <property type="match status" value="1"/>
</dbReference>
<evidence type="ECO:0000313" key="5">
    <source>
        <dbReference type="Proteomes" id="UP001183246"/>
    </source>
</evidence>
<comment type="similarity">
    <text evidence="1">Belongs to the LytR/CpsA/Psr (LCP) family.</text>
</comment>
<organism evidence="4 5">
    <name type="scientific">Streptomyces litchfieldiae</name>
    <dbReference type="NCBI Taxonomy" id="3075543"/>
    <lineage>
        <taxon>Bacteria</taxon>
        <taxon>Bacillati</taxon>
        <taxon>Actinomycetota</taxon>
        <taxon>Actinomycetes</taxon>
        <taxon>Kitasatosporales</taxon>
        <taxon>Streptomycetaceae</taxon>
        <taxon>Streptomyces</taxon>
    </lineage>
</organism>
<dbReference type="InterPro" id="IPR050922">
    <property type="entry name" value="LytR/CpsA/Psr_CW_biosynth"/>
</dbReference>
<reference evidence="5" key="1">
    <citation type="submission" date="2023-07" db="EMBL/GenBank/DDBJ databases">
        <title>30 novel species of actinomycetes from the DSMZ collection.</title>
        <authorList>
            <person name="Nouioui I."/>
        </authorList>
    </citation>
    <scope>NUCLEOTIDE SEQUENCE [LARGE SCALE GENOMIC DNA]</scope>
    <source>
        <strain evidence="5">DSM 44938</strain>
    </source>
</reference>
<dbReference type="PANTHER" id="PTHR33392">
    <property type="entry name" value="POLYISOPRENYL-TEICHOIC ACID--PEPTIDOGLYCAN TEICHOIC ACID TRANSFERASE TAGU"/>
    <property type="match status" value="1"/>
</dbReference>
<sequence>MAGQMTRGQRILWWLLLAFGVLLALTAGTALWAYQRLDGNIRTDHAAARALERNAAGRPAEAGGEARNILVIGHDLGSGTGNARSDTVLLLHLSGDGRRAEAVNVPRDIVVDIPACETAEGERSPARRAQFNWAFQYGGAACTIRTLERLTDLRVDEHLVLGFEGFAEVVDAVGGVEVELAEAEHDPNVGYDLAAGRHLLDGEQALAFVRARVHVGDGSDLNRLARQQKFLGLVYDRITDRGTLGNPAKLYPVLRAVTSAITASPGLDSLTELKDLADALKAVPDDGLTFHTVPTVPHPGEPDRLALDSPAAGRFFAALREDRALPRPA</sequence>
<feature type="transmembrane region" description="Helical" evidence="2">
    <location>
        <begin position="12"/>
        <end position="34"/>
    </location>
</feature>
<evidence type="ECO:0000256" key="2">
    <source>
        <dbReference type="SAM" id="Phobius"/>
    </source>
</evidence>
<protein>
    <submittedName>
        <fullName evidence="4">LCP family protein</fullName>
    </submittedName>
</protein>
<dbReference type="Pfam" id="PF03816">
    <property type="entry name" value="LytR_cpsA_psr"/>
    <property type="match status" value="1"/>
</dbReference>
<keyword evidence="2" id="KW-0812">Transmembrane</keyword>
<keyword evidence="2" id="KW-1133">Transmembrane helix</keyword>
<evidence type="ECO:0000313" key="4">
    <source>
        <dbReference type="EMBL" id="MDT0344980.1"/>
    </source>
</evidence>
<dbReference type="RefSeq" id="WP_311706112.1">
    <property type="nucleotide sequence ID" value="NZ_JAVREL010000012.1"/>
</dbReference>
<dbReference type="Proteomes" id="UP001183246">
    <property type="component" value="Unassembled WGS sequence"/>
</dbReference>
<dbReference type="NCBIfam" id="TIGR00350">
    <property type="entry name" value="lytR_cpsA_psr"/>
    <property type="match status" value="1"/>
</dbReference>
<feature type="domain" description="Cell envelope-related transcriptional attenuator" evidence="3">
    <location>
        <begin position="84"/>
        <end position="238"/>
    </location>
</feature>
<dbReference type="EMBL" id="JAVREL010000012">
    <property type="protein sequence ID" value="MDT0344980.1"/>
    <property type="molecule type" value="Genomic_DNA"/>
</dbReference>
<evidence type="ECO:0000259" key="3">
    <source>
        <dbReference type="Pfam" id="PF03816"/>
    </source>
</evidence>
<dbReference type="PANTHER" id="PTHR33392:SF6">
    <property type="entry name" value="POLYISOPRENYL-TEICHOIC ACID--PEPTIDOGLYCAN TEICHOIC ACID TRANSFERASE TAGU"/>
    <property type="match status" value="1"/>
</dbReference>
<proteinExistence type="inferred from homology"/>
<name>A0ABU2MTW9_9ACTN</name>